<evidence type="ECO:0000256" key="5">
    <source>
        <dbReference type="ARBA" id="ARBA00023136"/>
    </source>
</evidence>
<evidence type="ECO:0000256" key="4">
    <source>
        <dbReference type="ARBA" id="ARBA00022989"/>
    </source>
</evidence>
<evidence type="ECO:0000259" key="8">
    <source>
        <dbReference type="Pfam" id="PF03553"/>
    </source>
</evidence>
<feature type="transmembrane region" description="Helical" evidence="6">
    <location>
        <begin position="628"/>
        <end position="647"/>
    </location>
</feature>
<proteinExistence type="predicted"/>
<sequence>MSHPKFTALTLFIGLLLGISPLMAQEDAADWLPRLEFTQDGLAFPATAGVVTINGDTVALTDQNGRKYVMIEPGLHLVKSGGNSALYHLSGGVGSGPERLRRIPLWLSILPPLIAIGLALVFREVLISLFAGVWVGAFLAGGLRFEGFLGIIKALLYSVEHYVVEALNDGGHLAIIVFSLLVGGMVAIISRNGGMAGVVERLTKYARTPKSAQFITWLLGVGIFFDDYANTLIVGNTMRSVTDRFQISREKLAYLVDSTAAPVASIAFITTWIGAELGYIGDGIKGVVGLEDQTPYAVFLESLKYSYYPVFTLGFMLFLIATRRDFGTMFTAERRARSTGQVKATSTEAEEVVETEDLSPVKGAPLRARNAIFPVLTVVVMTIIGLLDTGLASVYGGLENPPASDGWGATWAAMDGSFFGKLGTVIGAADSYVALLWASISGVVVAILLTLGQRIMNIEQTMGSLTSGFKAMFSAIMILTLAWALAITTEDLHTADFLVDLLGGSLNPYFLPPIVFVLAALISFSTGSSWSTMAILYPIAIPLTWAVATANGWEAEEAHRLLYNVISIVLAASVLGDHCSPISDTTILSSLASDCNHIDHVRTQLPYALTVGAMAITMGFLSTLFGGGWVLCLGLMALGLVLLYGIVRWRGRVVED</sequence>
<dbReference type="GO" id="GO:0005886">
    <property type="term" value="C:plasma membrane"/>
    <property type="evidence" value="ECO:0007669"/>
    <property type="project" value="UniProtKB-SubCell"/>
</dbReference>
<feature type="transmembrane region" description="Helical" evidence="6">
    <location>
        <begin position="371"/>
        <end position="395"/>
    </location>
</feature>
<reference evidence="9" key="1">
    <citation type="submission" date="2020-08" db="EMBL/GenBank/DDBJ databases">
        <title>Lewinella bacteria from marine environments.</title>
        <authorList>
            <person name="Zhong Y."/>
        </authorList>
    </citation>
    <scope>NUCLEOTIDE SEQUENCE</scope>
    <source>
        <strain evidence="9">KCTC 42187</strain>
    </source>
</reference>
<feature type="transmembrane region" description="Helical" evidence="6">
    <location>
        <begin position="432"/>
        <end position="451"/>
    </location>
</feature>
<feature type="transmembrane region" description="Helical" evidence="6">
    <location>
        <begin position="129"/>
        <end position="152"/>
    </location>
</feature>
<keyword evidence="5 6" id="KW-0472">Membrane</keyword>
<organism evidence="9 10">
    <name type="scientific">Neolewinella lacunae</name>
    <dbReference type="NCBI Taxonomy" id="1517758"/>
    <lineage>
        <taxon>Bacteria</taxon>
        <taxon>Pseudomonadati</taxon>
        <taxon>Bacteroidota</taxon>
        <taxon>Saprospiria</taxon>
        <taxon>Saprospirales</taxon>
        <taxon>Lewinellaceae</taxon>
        <taxon>Neolewinella</taxon>
    </lineage>
</organism>
<evidence type="ECO:0000256" key="2">
    <source>
        <dbReference type="ARBA" id="ARBA00022475"/>
    </source>
</evidence>
<keyword evidence="7" id="KW-0732">Signal</keyword>
<dbReference type="PANTHER" id="PTHR43478:SF1">
    <property type="entry name" value="NA+_H+ ANTIPORTER NHAC-LIKE C-TERMINAL DOMAIN-CONTAINING PROTEIN"/>
    <property type="match status" value="1"/>
</dbReference>
<keyword evidence="2" id="KW-1003">Cell membrane</keyword>
<feature type="domain" description="Na+/H+ antiporter NhaC-like C-terminal" evidence="8">
    <location>
        <begin position="270"/>
        <end position="620"/>
    </location>
</feature>
<evidence type="ECO:0000256" key="3">
    <source>
        <dbReference type="ARBA" id="ARBA00022692"/>
    </source>
</evidence>
<feature type="chain" id="PRO_5036736537" evidence="7">
    <location>
        <begin position="25"/>
        <end position="656"/>
    </location>
</feature>
<evidence type="ECO:0000313" key="10">
    <source>
        <dbReference type="Proteomes" id="UP000650081"/>
    </source>
</evidence>
<evidence type="ECO:0000256" key="6">
    <source>
        <dbReference type="SAM" id="Phobius"/>
    </source>
</evidence>
<dbReference type="RefSeq" id="WP_187467969.1">
    <property type="nucleotide sequence ID" value="NZ_JACSIT010000142.1"/>
</dbReference>
<name>A0A923PKV3_9BACT</name>
<evidence type="ECO:0000256" key="7">
    <source>
        <dbReference type="SAM" id="SignalP"/>
    </source>
</evidence>
<gene>
    <name evidence="9" type="ORF">H9S92_17370</name>
</gene>
<dbReference type="AlphaFoldDB" id="A0A923PKV3"/>
<comment type="subcellular location">
    <subcellularLocation>
        <location evidence="1">Cell membrane</location>
        <topology evidence="1">Multi-pass membrane protein</topology>
    </subcellularLocation>
</comment>
<evidence type="ECO:0000313" key="9">
    <source>
        <dbReference type="EMBL" id="MBC6995942.1"/>
    </source>
</evidence>
<feature type="transmembrane region" description="Helical" evidence="6">
    <location>
        <begin position="172"/>
        <end position="189"/>
    </location>
</feature>
<keyword evidence="4 6" id="KW-1133">Transmembrane helix</keyword>
<keyword evidence="3 6" id="KW-0812">Transmembrane</keyword>
<dbReference type="Pfam" id="PF03553">
    <property type="entry name" value="Na_H_antiporter"/>
    <property type="match status" value="1"/>
</dbReference>
<feature type="transmembrane region" description="Helical" evidence="6">
    <location>
        <begin position="305"/>
        <end position="322"/>
    </location>
</feature>
<dbReference type="EMBL" id="JACSIT010000142">
    <property type="protein sequence ID" value="MBC6995942.1"/>
    <property type="molecule type" value="Genomic_DNA"/>
</dbReference>
<feature type="transmembrane region" description="Helical" evidence="6">
    <location>
        <begin position="509"/>
        <end position="527"/>
    </location>
</feature>
<feature type="transmembrane region" description="Helical" evidence="6">
    <location>
        <begin position="471"/>
        <end position="489"/>
    </location>
</feature>
<feature type="signal peptide" evidence="7">
    <location>
        <begin position="1"/>
        <end position="24"/>
    </location>
</feature>
<dbReference type="PANTHER" id="PTHR43478">
    <property type="entry name" value="NA+/H+ ANTIPORTER-RELATED"/>
    <property type="match status" value="1"/>
</dbReference>
<feature type="transmembrane region" description="Helical" evidence="6">
    <location>
        <begin position="103"/>
        <end position="122"/>
    </location>
</feature>
<dbReference type="Proteomes" id="UP000650081">
    <property type="component" value="Unassembled WGS sequence"/>
</dbReference>
<accession>A0A923PKV3</accession>
<keyword evidence="10" id="KW-1185">Reference proteome</keyword>
<feature type="transmembrane region" description="Helical" evidence="6">
    <location>
        <begin position="252"/>
        <end position="275"/>
    </location>
</feature>
<comment type="caution">
    <text evidence="9">The sequence shown here is derived from an EMBL/GenBank/DDBJ whole genome shotgun (WGS) entry which is preliminary data.</text>
</comment>
<protein>
    <submittedName>
        <fullName evidence="9">Na+/H+ antiporter NhaC family protein</fullName>
    </submittedName>
</protein>
<evidence type="ECO:0000256" key="1">
    <source>
        <dbReference type="ARBA" id="ARBA00004651"/>
    </source>
</evidence>
<dbReference type="InterPro" id="IPR018461">
    <property type="entry name" value="Na/H_Antiport_NhaC-like_C"/>
</dbReference>